<reference evidence="1" key="1">
    <citation type="submission" date="2021-11" db="EMBL/GenBank/DDBJ databases">
        <authorList>
            <consortium name="Genoscope - CEA"/>
            <person name="William W."/>
        </authorList>
    </citation>
    <scope>NUCLEOTIDE SEQUENCE</scope>
</reference>
<keyword evidence="2" id="KW-1185">Reference proteome</keyword>
<accession>A0A8J2WTU5</accession>
<protein>
    <submittedName>
        <fullName evidence="1">Uncharacterized protein</fullName>
    </submittedName>
</protein>
<sequence>MVRQVKLRNRNYWAWFAKEPVGNTHGHWSEYVMHATAIACNVTFVMGLQVCGVQLESLREIAQLARLAHFWQVFPVLDRLGVRVAHAFQSLQRRAAPPSRSLYVAAFALCPQGDTPPELGEYFWLMFPRFYFGLSETERTPFARYAGAMLERFLRRAQNKEDLREVALALHRLHFSNNT</sequence>
<gene>
    <name evidence="1" type="ORF">PECAL_2P10800</name>
</gene>
<dbReference type="AlphaFoldDB" id="A0A8J2WTU5"/>
<dbReference type="EMBL" id="CAKKNE010000002">
    <property type="protein sequence ID" value="CAH0368032.1"/>
    <property type="molecule type" value="Genomic_DNA"/>
</dbReference>
<organism evidence="1 2">
    <name type="scientific">Pelagomonas calceolata</name>
    <dbReference type="NCBI Taxonomy" id="35677"/>
    <lineage>
        <taxon>Eukaryota</taxon>
        <taxon>Sar</taxon>
        <taxon>Stramenopiles</taxon>
        <taxon>Ochrophyta</taxon>
        <taxon>Pelagophyceae</taxon>
        <taxon>Pelagomonadales</taxon>
        <taxon>Pelagomonadaceae</taxon>
        <taxon>Pelagomonas</taxon>
    </lineage>
</organism>
<dbReference type="Proteomes" id="UP000789595">
    <property type="component" value="Unassembled WGS sequence"/>
</dbReference>
<evidence type="ECO:0000313" key="2">
    <source>
        <dbReference type="Proteomes" id="UP000789595"/>
    </source>
</evidence>
<comment type="caution">
    <text evidence="1">The sequence shown here is derived from an EMBL/GenBank/DDBJ whole genome shotgun (WGS) entry which is preliminary data.</text>
</comment>
<evidence type="ECO:0000313" key="1">
    <source>
        <dbReference type="EMBL" id="CAH0368032.1"/>
    </source>
</evidence>
<name>A0A8J2WTU5_9STRA</name>
<proteinExistence type="predicted"/>